<evidence type="ECO:0000256" key="4">
    <source>
        <dbReference type="ARBA" id="ARBA00022719"/>
    </source>
</evidence>
<keyword evidence="4" id="KW-0874">Quinone</keyword>
<organism evidence="18 19">
    <name type="scientific">Mytilus galloprovincialis</name>
    <name type="common">Mediterranean mussel</name>
    <dbReference type="NCBI Taxonomy" id="29158"/>
    <lineage>
        <taxon>Eukaryota</taxon>
        <taxon>Metazoa</taxon>
        <taxon>Spiralia</taxon>
        <taxon>Lophotrochozoa</taxon>
        <taxon>Mollusca</taxon>
        <taxon>Bivalvia</taxon>
        <taxon>Autobranchia</taxon>
        <taxon>Pteriomorphia</taxon>
        <taxon>Mytilida</taxon>
        <taxon>Mytiloidea</taxon>
        <taxon>Mytilidae</taxon>
        <taxon>Mytilinae</taxon>
        <taxon>Mytilus</taxon>
    </lineage>
</organism>
<sequence>MKSMKLLAVLPGNCIQSLSKNFSTGPASLQRHFKILVVGAGAGGCSVANKFAHHVGGEKVGVIEPNDEHYYQPMWTLVGGGVKKLQDSVQKMSKLLPKKGTWMKTKAVAFDPEKCTVTTAEGEEVKYEYLIVATGLQLNYNKVKGLPEAFDTDPTVCSNYDYNYVQKTWPAIQNFKGGNAIFTFPNTPIKCAGAPQKIMYLAEDWWRKNGMREKANIIFNSSLGVIFGVKKYANSLNKVIESRGMKINYKRNLIEVRPETREAIFQNLDSPTGETETFKYEFLHVTPPMSTPDVVRDSPLVDAAGFVDVDKNTLQHKKYSNIFGIGDCTNAPTSKTAAAAAAQCGILETNLRAVMANKPMTAQYDGYTSCPLITARGKCILAEFDFDGNPLETFPINQGKERMTMYHMKKDVMPQIYWHMMMNGHWNGPGVYRKLMHLGMDGPEKQPASA</sequence>
<evidence type="ECO:0000256" key="10">
    <source>
        <dbReference type="ARBA" id="ARBA00052810"/>
    </source>
</evidence>
<dbReference type="InterPro" id="IPR036188">
    <property type="entry name" value="FAD/NAD-bd_sf"/>
</dbReference>
<evidence type="ECO:0000256" key="1">
    <source>
        <dbReference type="ARBA" id="ARBA00001974"/>
    </source>
</evidence>
<keyword evidence="7 18" id="KW-0560">Oxidoreductase</keyword>
<dbReference type="PANTHER" id="PTHR10632">
    <property type="entry name" value="SULFIDE:QUINONE OXIDOREDUCTASE"/>
    <property type="match status" value="1"/>
</dbReference>
<evidence type="ECO:0000313" key="19">
    <source>
        <dbReference type="Proteomes" id="UP000596742"/>
    </source>
</evidence>
<dbReference type="GO" id="GO:0106436">
    <property type="term" value="F:glutathione-dependent sulfide quinone oxidoreductase activity"/>
    <property type="evidence" value="ECO:0007669"/>
    <property type="project" value="UniProtKB-EC"/>
</dbReference>
<reference evidence="18" key="1">
    <citation type="submission" date="2018-11" db="EMBL/GenBank/DDBJ databases">
        <authorList>
            <person name="Alioto T."/>
            <person name="Alioto T."/>
        </authorList>
    </citation>
    <scope>NUCLEOTIDE SEQUENCE</scope>
</reference>
<evidence type="ECO:0000256" key="16">
    <source>
        <dbReference type="ARBA" id="ARBA00082958"/>
    </source>
</evidence>
<dbReference type="Gene3D" id="3.50.50.60">
    <property type="entry name" value="FAD/NAD(P)-binding domain"/>
    <property type="match status" value="2"/>
</dbReference>
<keyword evidence="6" id="KW-0809">Transit peptide</keyword>
<evidence type="ECO:0000256" key="9">
    <source>
        <dbReference type="ARBA" id="ARBA00051038"/>
    </source>
</evidence>
<evidence type="ECO:0000256" key="11">
    <source>
        <dbReference type="ARBA" id="ARBA00052986"/>
    </source>
</evidence>
<evidence type="ECO:0000256" key="14">
    <source>
        <dbReference type="ARBA" id="ARBA00066447"/>
    </source>
</evidence>
<comment type="similarity">
    <text evidence="13">Belongs to the SQRD family.</text>
</comment>
<dbReference type="GO" id="GO:0048038">
    <property type="term" value="F:quinone binding"/>
    <property type="evidence" value="ECO:0007669"/>
    <property type="project" value="UniProtKB-KW"/>
</dbReference>
<dbReference type="OrthoDB" id="5376590at2759"/>
<dbReference type="Proteomes" id="UP000596742">
    <property type="component" value="Unassembled WGS sequence"/>
</dbReference>
<dbReference type="PANTHER" id="PTHR10632:SF2">
    <property type="entry name" value="SULFIDE:QUINONE OXIDOREDUCTASE, MITOCHONDRIAL"/>
    <property type="match status" value="1"/>
</dbReference>
<comment type="caution">
    <text evidence="18">The sequence shown here is derived from an EMBL/GenBank/DDBJ whole genome shotgun (WGS) entry which is preliminary data.</text>
</comment>
<dbReference type="GO" id="GO:0071949">
    <property type="term" value="F:FAD binding"/>
    <property type="evidence" value="ECO:0007669"/>
    <property type="project" value="TreeGrafter"/>
</dbReference>
<evidence type="ECO:0000256" key="2">
    <source>
        <dbReference type="ARBA" id="ARBA00004173"/>
    </source>
</evidence>
<dbReference type="GO" id="GO:0005739">
    <property type="term" value="C:mitochondrion"/>
    <property type="evidence" value="ECO:0007669"/>
    <property type="project" value="UniProtKB-SubCell"/>
</dbReference>
<keyword evidence="5" id="KW-0274">FAD</keyword>
<evidence type="ECO:0000259" key="17">
    <source>
        <dbReference type="Pfam" id="PF07992"/>
    </source>
</evidence>
<comment type="subcellular location">
    <subcellularLocation>
        <location evidence="2">Mitochondrion</location>
    </subcellularLocation>
</comment>
<evidence type="ECO:0000256" key="6">
    <source>
        <dbReference type="ARBA" id="ARBA00022946"/>
    </source>
</evidence>
<dbReference type="AlphaFoldDB" id="A0A8B6H7H1"/>
<keyword evidence="8" id="KW-0496">Mitochondrion</keyword>
<feature type="domain" description="FAD/NAD(P)-binding" evidence="17">
    <location>
        <begin position="33"/>
        <end position="158"/>
    </location>
</feature>
<keyword evidence="19" id="KW-1185">Reference proteome</keyword>
<dbReference type="GO" id="GO:0070224">
    <property type="term" value="F:sulfide:quinone oxidoreductase activity"/>
    <property type="evidence" value="ECO:0007669"/>
    <property type="project" value="TreeGrafter"/>
</dbReference>
<evidence type="ECO:0000256" key="13">
    <source>
        <dbReference type="ARBA" id="ARBA00060891"/>
    </source>
</evidence>
<accession>A0A8B6H7H1</accession>
<evidence type="ECO:0000256" key="8">
    <source>
        <dbReference type="ARBA" id="ARBA00023128"/>
    </source>
</evidence>
<dbReference type="InterPro" id="IPR023753">
    <property type="entry name" value="FAD/NAD-binding_dom"/>
</dbReference>
<proteinExistence type="inferred from homology"/>
<dbReference type="InterPro" id="IPR015904">
    <property type="entry name" value="Sulphide_quinone_reductase"/>
</dbReference>
<keyword evidence="3" id="KW-0285">Flavoprotein</keyword>
<dbReference type="FunFam" id="3.50.50.60:FF:000034">
    <property type="entry name" value="sulfide:quinone oxidoreductase, mitochondrial"/>
    <property type="match status" value="1"/>
</dbReference>
<evidence type="ECO:0000256" key="7">
    <source>
        <dbReference type="ARBA" id="ARBA00023002"/>
    </source>
</evidence>
<dbReference type="EC" id="1.8.5.8" evidence="14"/>
<comment type="catalytic activity">
    <reaction evidence="10">
        <text>ubiquinone-10 + hydrogen sulfide + glutathione + H(+) = S-sulfanylglutathione + ubiquinol-10</text>
        <dbReference type="Rhea" id="RHEA:62608"/>
        <dbReference type="ChEBI" id="CHEBI:15378"/>
        <dbReference type="ChEBI" id="CHEBI:29919"/>
        <dbReference type="ChEBI" id="CHEBI:46245"/>
        <dbReference type="ChEBI" id="CHEBI:57925"/>
        <dbReference type="ChEBI" id="CHEBI:58905"/>
        <dbReference type="ChEBI" id="CHEBI:64183"/>
    </reaction>
    <physiologicalReaction direction="left-to-right" evidence="10">
        <dbReference type="Rhea" id="RHEA:62609"/>
    </physiologicalReaction>
</comment>
<protein>
    <recommendedName>
        <fullName evidence="15">Sulfide:quinone oxidoreductase, mitochondrial</fullName>
        <ecNumber evidence="14">1.8.5.8</ecNumber>
    </recommendedName>
    <alternativeName>
        <fullName evidence="16">Sulfide quinone oxidoreductase</fullName>
    </alternativeName>
</protein>
<dbReference type="EMBL" id="UYJE01009695">
    <property type="protein sequence ID" value="VDI75704.1"/>
    <property type="molecule type" value="Genomic_DNA"/>
</dbReference>
<evidence type="ECO:0000313" key="18">
    <source>
        <dbReference type="EMBL" id="VDI75704.1"/>
    </source>
</evidence>
<evidence type="ECO:0000256" key="12">
    <source>
        <dbReference type="ARBA" id="ARBA00059167"/>
    </source>
</evidence>
<comment type="cofactor">
    <cofactor evidence="1">
        <name>FAD</name>
        <dbReference type="ChEBI" id="CHEBI:57692"/>
    </cofactor>
</comment>
<evidence type="ECO:0000256" key="5">
    <source>
        <dbReference type="ARBA" id="ARBA00022827"/>
    </source>
</evidence>
<comment type="function">
    <text evidence="12">Catalyzes the oxidation of hydrogen sulfide with the help of a quinone, such as ubiquinone-10, giving rise to thiosulfate and ultimately to sulfane (molecular sulfur) atoms. Requires an additional electron acceptor; can use sulfite, sulfide or cyanide (in vitro). It is believed the in vivo electron acceptor is glutathione.</text>
</comment>
<comment type="catalytic activity">
    <reaction evidence="11">
        <text>a quinone + hydrogen sulfide + glutathione + H(+) = S-sulfanylglutathione + a quinol</text>
        <dbReference type="Rhea" id="RHEA:55156"/>
        <dbReference type="ChEBI" id="CHEBI:15378"/>
        <dbReference type="ChEBI" id="CHEBI:24646"/>
        <dbReference type="ChEBI" id="CHEBI:29919"/>
        <dbReference type="ChEBI" id="CHEBI:57925"/>
        <dbReference type="ChEBI" id="CHEBI:58905"/>
        <dbReference type="ChEBI" id="CHEBI:132124"/>
        <dbReference type="EC" id="1.8.5.8"/>
    </reaction>
    <physiologicalReaction direction="left-to-right" evidence="11">
        <dbReference type="Rhea" id="RHEA:55157"/>
    </physiologicalReaction>
</comment>
<dbReference type="Pfam" id="PF07992">
    <property type="entry name" value="Pyr_redox_2"/>
    <property type="match status" value="1"/>
</dbReference>
<comment type="catalytic activity">
    <reaction evidence="9">
        <text>ubiquinone-10 + hydrogen sulfide + sulfite + 2 H(+) = ubiquinol-10 + thiosulfate</text>
        <dbReference type="Rhea" id="RHEA:38359"/>
        <dbReference type="ChEBI" id="CHEBI:15378"/>
        <dbReference type="ChEBI" id="CHEBI:17359"/>
        <dbReference type="ChEBI" id="CHEBI:29919"/>
        <dbReference type="ChEBI" id="CHEBI:33542"/>
        <dbReference type="ChEBI" id="CHEBI:46245"/>
        <dbReference type="ChEBI" id="CHEBI:64183"/>
    </reaction>
    <physiologicalReaction direction="left-to-right" evidence="9">
        <dbReference type="Rhea" id="RHEA:38360"/>
    </physiologicalReaction>
</comment>
<evidence type="ECO:0000256" key="15">
    <source>
        <dbReference type="ARBA" id="ARBA00070160"/>
    </source>
</evidence>
<dbReference type="SUPFAM" id="SSF51905">
    <property type="entry name" value="FAD/NAD(P)-binding domain"/>
    <property type="match status" value="2"/>
</dbReference>
<dbReference type="GO" id="GO:0070221">
    <property type="term" value="P:sulfide oxidation, using sulfide:quinone oxidoreductase"/>
    <property type="evidence" value="ECO:0007669"/>
    <property type="project" value="TreeGrafter"/>
</dbReference>
<evidence type="ECO:0000256" key="3">
    <source>
        <dbReference type="ARBA" id="ARBA00022630"/>
    </source>
</evidence>
<name>A0A8B6H7H1_MYTGA</name>
<gene>
    <name evidence="18" type="ORF">MGAL_10B057664</name>
</gene>